<dbReference type="PANTHER" id="PTHR24023:SF1082">
    <property type="entry name" value="COLLAGEN TRIPLE HELIX REPEAT"/>
    <property type="match status" value="1"/>
</dbReference>
<dbReference type="EMBL" id="AZNF01000010">
    <property type="protein sequence ID" value="KID63518.1"/>
    <property type="molecule type" value="Genomic_DNA"/>
</dbReference>
<feature type="compositionally biased region" description="Low complexity" evidence="1">
    <location>
        <begin position="551"/>
        <end position="564"/>
    </location>
</feature>
<feature type="compositionally biased region" description="Low complexity" evidence="1">
    <location>
        <begin position="573"/>
        <end position="598"/>
    </location>
</feature>
<feature type="compositionally biased region" description="Low complexity" evidence="1">
    <location>
        <begin position="211"/>
        <end position="230"/>
    </location>
</feature>
<dbReference type="GO" id="GO:0030198">
    <property type="term" value="P:extracellular matrix organization"/>
    <property type="evidence" value="ECO:0007669"/>
    <property type="project" value="TreeGrafter"/>
</dbReference>
<name>A0A0B4EZF1_METAF</name>
<reference evidence="3 4" key="1">
    <citation type="journal article" date="2014" name="Proc. Natl. Acad. Sci. U.S.A.">
        <title>Trajectory and genomic determinants of fungal-pathogen speciation and host adaptation.</title>
        <authorList>
            <person name="Hu X."/>
            <person name="Xiao G."/>
            <person name="Zheng P."/>
            <person name="Shang Y."/>
            <person name="Su Y."/>
            <person name="Zhang X."/>
            <person name="Liu X."/>
            <person name="Zhan S."/>
            <person name="St Leger R.J."/>
            <person name="Wang C."/>
        </authorList>
    </citation>
    <scope>NUCLEOTIDE SEQUENCE [LARGE SCALE GENOMIC DNA]</scope>
    <source>
        <strain evidence="3 4">ARSEF 549</strain>
    </source>
</reference>
<feature type="signal peptide" evidence="2">
    <location>
        <begin position="1"/>
        <end position="19"/>
    </location>
</feature>
<feature type="compositionally biased region" description="Polar residues" evidence="1">
    <location>
        <begin position="253"/>
        <end position="276"/>
    </location>
</feature>
<dbReference type="Proteomes" id="UP000031186">
    <property type="component" value="Unassembled WGS sequence"/>
</dbReference>
<organism evidence="3 4">
    <name type="scientific">Metarhizium anisopliae (strain ARSEF 549)</name>
    <dbReference type="NCBI Taxonomy" id="3151832"/>
    <lineage>
        <taxon>Eukaryota</taxon>
        <taxon>Fungi</taxon>
        <taxon>Dikarya</taxon>
        <taxon>Ascomycota</taxon>
        <taxon>Pezizomycotina</taxon>
        <taxon>Sordariomycetes</taxon>
        <taxon>Hypocreomycetidae</taxon>
        <taxon>Hypocreales</taxon>
        <taxon>Clavicipitaceae</taxon>
        <taxon>Metarhizium</taxon>
    </lineage>
</organism>
<dbReference type="AlphaFoldDB" id="A0A0B4EZF1"/>
<feature type="compositionally biased region" description="Acidic residues" evidence="1">
    <location>
        <begin position="198"/>
        <end position="210"/>
    </location>
</feature>
<feature type="compositionally biased region" description="Low complexity" evidence="1">
    <location>
        <begin position="466"/>
        <end position="491"/>
    </location>
</feature>
<feature type="non-terminal residue" evidence="3">
    <location>
        <position position="1"/>
    </location>
</feature>
<feature type="region of interest" description="Disordered" evidence="1">
    <location>
        <begin position="171"/>
        <end position="277"/>
    </location>
</feature>
<feature type="compositionally biased region" description="Low complexity" evidence="1">
    <location>
        <begin position="507"/>
        <end position="541"/>
    </location>
</feature>
<protein>
    <submittedName>
        <fullName evidence="3">Collagen-like protein Mcl1</fullName>
    </submittedName>
</protein>
<keyword evidence="4" id="KW-1185">Reference proteome</keyword>
<feature type="region of interest" description="Disordered" evidence="1">
    <location>
        <begin position="373"/>
        <end position="623"/>
    </location>
</feature>
<dbReference type="PANTHER" id="PTHR24023">
    <property type="entry name" value="COLLAGEN ALPHA"/>
    <property type="match status" value="1"/>
</dbReference>
<feature type="chain" id="PRO_5002086660" evidence="2">
    <location>
        <begin position="20"/>
        <end position="647"/>
    </location>
</feature>
<dbReference type="OrthoDB" id="4941449at2759"/>
<evidence type="ECO:0000313" key="3">
    <source>
        <dbReference type="EMBL" id="KID63518.1"/>
    </source>
</evidence>
<dbReference type="GO" id="GO:0030020">
    <property type="term" value="F:extracellular matrix structural constituent conferring tensile strength"/>
    <property type="evidence" value="ECO:0007669"/>
    <property type="project" value="TreeGrafter"/>
</dbReference>
<feature type="compositionally biased region" description="Low complexity" evidence="1">
    <location>
        <begin position="414"/>
        <end position="450"/>
    </location>
</feature>
<gene>
    <name evidence="3" type="ORF">MAN_07719</name>
</gene>
<keyword evidence="2" id="KW-0732">Signal</keyword>
<sequence length="647" mass="64509">MRELSSVLALSGLLALASAQDPAALLNSVCFPSGQLKNTIPYPCPGIANAKKQCNQFLPGPNASPDQIKKHRDCLCFDEKIIQFEKGCTACKKTHAFLSKRGEGYWNGILDRVYSDYCQAENPTAAYDASWASASQAAGPIPTGGPDDVLTNYAKDLPADEKTKVELYWKGTTEEKRPSATATPTSVSTSAAATPTLVDDDDEWCDDEETTSASAGSAAATTASPNTAVSGSTQPTPVLNDDWITASAKEDPSASTVRPPQPSQSGWTKQNETSPAPATETVYIDRVVIVKVCQKCVYAQSDNGDFKLACSNPMEIEGTKKQVPVEEAKHLPAVPAALPKEPVSVEQKKKIVVPDTIIQQVCGCSYTSGPGSNGNGANGSNPGSSKNPGSSSDSPKNNGPTGSNGPNGSGNEGPNGSNPEGSKTPGSGPDSPKNNGSNGPNGSTGSPSGSGKEGANGSNPEGSKTPGSGPDSPKNNGSNGPNGSTGSPSGSGKEGANGSNPEGSKTPGSGPDSPKNNGSNGPNGSTGSPSGLGNEGANGSNGKPGSGNNGANGSNPGSPNTPGSGNTGAGSDAGSPKNPGSNGSNGPNNAGSNGVAAPTGSNPSKPTRVGSAGLPSGTNQVPIVSSASGNMPASVAMLFLAAMALLI</sequence>
<evidence type="ECO:0000256" key="2">
    <source>
        <dbReference type="SAM" id="SignalP"/>
    </source>
</evidence>
<accession>A0A0B4EZF1</accession>
<dbReference type="HOGENOM" id="CLU_446936_0_0_1"/>
<feature type="compositionally biased region" description="Low complexity" evidence="1">
    <location>
        <begin position="378"/>
        <end position="404"/>
    </location>
</feature>
<evidence type="ECO:0000256" key="1">
    <source>
        <dbReference type="SAM" id="MobiDB-lite"/>
    </source>
</evidence>
<dbReference type="InterPro" id="IPR050149">
    <property type="entry name" value="Collagen_superfamily"/>
</dbReference>
<feature type="region of interest" description="Disordered" evidence="1">
    <location>
        <begin position="136"/>
        <end position="155"/>
    </location>
</feature>
<feature type="compositionally biased region" description="Low complexity" evidence="1">
    <location>
        <begin position="179"/>
        <end position="196"/>
    </location>
</feature>
<evidence type="ECO:0000313" key="4">
    <source>
        <dbReference type="Proteomes" id="UP000031186"/>
    </source>
</evidence>
<dbReference type="VEuPathDB" id="FungiDB:MAN_07719"/>
<dbReference type="GO" id="GO:0031012">
    <property type="term" value="C:extracellular matrix"/>
    <property type="evidence" value="ECO:0007669"/>
    <property type="project" value="TreeGrafter"/>
</dbReference>
<comment type="caution">
    <text evidence="3">The sequence shown here is derived from an EMBL/GenBank/DDBJ whole genome shotgun (WGS) entry which is preliminary data.</text>
</comment>
<proteinExistence type="predicted"/>